<proteinExistence type="predicted"/>
<name>L0A028_DEIPD</name>
<dbReference type="GO" id="GO:0003677">
    <property type="term" value="F:DNA binding"/>
    <property type="evidence" value="ECO:0007669"/>
    <property type="project" value="InterPro"/>
</dbReference>
<dbReference type="SUPFAM" id="SSF56349">
    <property type="entry name" value="DNA breaking-rejoining enzymes"/>
    <property type="match status" value="1"/>
</dbReference>
<evidence type="ECO:0000313" key="3">
    <source>
        <dbReference type="EMBL" id="AFZ67186.1"/>
    </source>
</evidence>
<dbReference type="GO" id="GO:0006310">
    <property type="term" value="P:DNA recombination"/>
    <property type="evidence" value="ECO:0007669"/>
    <property type="project" value="UniProtKB-KW"/>
</dbReference>
<evidence type="ECO:0000256" key="2">
    <source>
        <dbReference type="SAM" id="MobiDB-lite"/>
    </source>
</evidence>
<dbReference type="GO" id="GO:0015074">
    <property type="term" value="P:DNA integration"/>
    <property type="evidence" value="ECO:0007669"/>
    <property type="project" value="InterPro"/>
</dbReference>
<keyword evidence="1" id="KW-0233">DNA recombination</keyword>
<accession>L0A028</accession>
<dbReference type="KEGG" id="dpd:Deipe_1653"/>
<feature type="compositionally biased region" description="Polar residues" evidence="2">
    <location>
        <begin position="24"/>
        <end position="54"/>
    </location>
</feature>
<keyword evidence="4" id="KW-1185">Reference proteome</keyword>
<gene>
    <name evidence="3" type="ordered locus">Deipe_1653</name>
</gene>
<dbReference type="OrthoDB" id="58521at2"/>
<dbReference type="InterPro" id="IPR011010">
    <property type="entry name" value="DNA_brk_join_enz"/>
</dbReference>
<evidence type="ECO:0008006" key="5">
    <source>
        <dbReference type="Google" id="ProtNLM"/>
    </source>
</evidence>
<dbReference type="HOGENOM" id="CLU_433278_0_0_0"/>
<evidence type="ECO:0000256" key="1">
    <source>
        <dbReference type="ARBA" id="ARBA00023172"/>
    </source>
</evidence>
<dbReference type="PATRIC" id="fig|937777.3.peg.1651"/>
<dbReference type="Gene3D" id="1.10.443.10">
    <property type="entry name" value="Intergrase catalytic core"/>
    <property type="match status" value="1"/>
</dbReference>
<protein>
    <recommendedName>
        <fullName evidence="5">Phage integrase family protein</fullName>
    </recommendedName>
</protein>
<dbReference type="InterPro" id="IPR013762">
    <property type="entry name" value="Integrase-like_cat_sf"/>
</dbReference>
<organism evidence="3 4">
    <name type="scientific">Deinococcus peraridilitoris (strain DSM 19664 / LMG 22246 / CIP 109416 / KR-200)</name>
    <dbReference type="NCBI Taxonomy" id="937777"/>
    <lineage>
        <taxon>Bacteria</taxon>
        <taxon>Thermotogati</taxon>
        <taxon>Deinococcota</taxon>
        <taxon>Deinococci</taxon>
        <taxon>Deinococcales</taxon>
        <taxon>Deinococcaceae</taxon>
        <taxon>Deinococcus</taxon>
    </lineage>
</organism>
<reference evidence="4" key="1">
    <citation type="submission" date="2012-03" db="EMBL/GenBank/DDBJ databases">
        <title>Complete sequence of chromosome of Deinococcus peraridilitoris DSM 19664.</title>
        <authorList>
            <person name="Lucas S."/>
            <person name="Copeland A."/>
            <person name="Lapidus A."/>
            <person name="Glavina del Rio T."/>
            <person name="Dalin E."/>
            <person name="Tice H."/>
            <person name="Bruce D."/>
            <person name="Goodwin L."/>
            <person name="Pitluck S."/>
            <person name="Peters L."/>
            <person name="Mikhailova N."/>
            <person name="Lu M."/>
            <person name="Kyrpides N."/>
            <person name="Mavromatis K."/>
            <person name="Ivanova N."/>
            <person name="Brettin T."/>
            <person name="Detter J.C."/>
            <person name="Han C."/>
            <person name="Larimer F."/>
            <person name="Land M."/>
            <person name="Hauser L."/>
            <person name="Markowitz V."/>
            <person name="Cheng J.-F."/>
            <person name="Hugenholtz P."/>
            <person name="Woyke T."/>
            <person name="Wu D."/>
            <person name="Pukall R."/>
            <person name="Steenblock K."/>
            <person name="Brambilla E."/>
            <person name="Klenk H.-P."/>
            <person name="Eisen J.A."/>
        </authorList>
    </citation>
    <scope>NUCLEOTIDE SEQUENCE [LARGE SCALE GENOMIC DNA]</scope>
    <source>
        <strain evidence="4">DSM 19664 / LMG 22246 / CIP 109416 / KR-200</strain>
    </source>
</reference>
<dbReference type="EMBL" id="CP003382">
    <property type="protein sequence ID" value="AFZ67186.1"/>
    <property type="molecule type" value="Genomic_DNA"/>
</dbReference>
<dbReference type="AlphaFoldDB" id="L0A028"/>
<feature type="region of interest" description="Disordered" evidence="2">
    <location>
        <begin position="14"/>
        <end position="61"/>
    </location>
</feature>
<dbReference type="RefSeq" id="WP_015235494.1">
    <property type="nucleotide sequence ID" value="NC_019793.1"/>
</dbReference>
<dbReference type="Proteomes" id="UP000010467">
    <property type="component" value="Chromosome"/>
</dbReference>
<evidence type="ECO:0000313" key="4">
    <source>
        <dbReference type="Proteomes" id="UP000010467"/>
    </source>
</evidence>
<sequence>MTQVSAQQSLFDHLETAPNETPIAPSTNTDSVNPGGSIASTLTPQDPSRSQISEHTTRQARKAEVQARLVAAGAMAAPLKAGQKAQDVSSARTREMTLQLIGTRDLTQLTLLDGLNIFLASPHDKDASKTNADRTASDLGNHRRACFDAALGFKGTEDLSRVSLSFLARDFEEIGHDLERGMRRRLGLSEDQVLSRPDRKRLSNLRSDLKRVHSSLSTLLNLPGVAPKAALQMRQVEKGRWQKGLRAEEWPRGLWAEFEGLRSAFTDSNYAGPGHRYFRKHRWRPVSCENTRTRLNRVVDFLVNEEKLQHLTLHDLLDFDRFLRFRAWYFERVTKGGYAQFRATCSALANVARYLKAIDQLDTKFDVTSKHPDAPWSVFVAEGKATLAEGKSKQQYVEAESIPLRTPLELAELAKRCKTMTPRTTDGRRPSSRQLFQRKFSAVFFGLGIYMPVRGRNWREMRWGKNLKRDEHGGWHVQFVGDELKNGSYSRGIREYKLQLPEQAGEWIEWWREQLRLFVGDDFERTTPLVFPMLSTLKDEQGAYLWTPMSHKYCLDCVDDAALEGMEQRFRPHLIRHCVATFIVASGHVKDVQQAATLLGDTIETVWRKYFKPDEQKLLDEGYYAKLKSCI</sequence>